<reference evidence="1 2" key="1">
    <citation type="journal article" date="2015" name="Genome Announc.">
        <title>Expanding the biotechnology potential of lactobacilli through comparative genomics of 213 strains and associated genera.</title>
        <authorList>
            <person name="Sun Z."/>
            <person name="Harris H.M."/>
            <person name="McCann A."/>
            <person name="Guo C."/>
            <person name="Argimon S."/>
            <person name="Zhang W."/>
            <person name="Yang X."/>
            <person name="Jeffery I.B."/>
            <person name="Cooney J.C."/>
            <person name="Kagawa T.F."/>
            <person name="Liu W."/>
            <person name="Song Y."/>
            <person name="Salvetti E."/>
            <person name="Wrobel A."/>
            <person name="Rasinkangas P."/>
            <person name="Parkhill J."/>
            <person name="Rea M.C."/>
            <person name="O'Sullivan O."/>
            <person name="Ritari J."/>
            <person name="Douillard F.P."/>
            <person name="Paul Ross R."/>
            <person name="Yang R."/>
            <person name="Briner A.E."/>
            <person name="Felis G.E."/>
            <person name="de Vos W.M."/>
            <person name="Barrangou R."/>
            <person name="Klaenhammer T.R."/>
            <person name="Caufield P.W."/>
            <person name="Cui Y."/>
            <person name="Zhang H."/>
            <person name="O'Toole P.W."/>
        </authorList>
    </citation>
    <scope>NUCLEOTIDE SEQUENCE [LARGE SCALE GENOMIC DNA]</scope>
    <source>
        <strain evidence="1 2">DSM 19909</strain>
    </source>
</reference>
<accession>A0A0R1LRQ3</accession>
<dbReference type="InterPro" id="IPR012349">
    <property type="entry name" value="Split_barrel_FMN-bd"/>
</dbReference>
<evidence type="ECO:0000313" key="1">
    <source>
        <dbReference type="EMBL" id="KRK98524.1"/>
    </source>
</evidence>
<organism evidence="1 2">
    <name type="scientific">Secundilactobacillus odoratitofui DSM 19909 = JCM 15043</name>
    <dbReference type="NCBI Taxonomy" id="1423776"/>
    <lineage>
        <taxon>Bacteria</taxon>
        <taxon>Bacillati</taxon>
        <taxon>Bacillota</taxon>
        <taxon>Bacilli</taxon>
        <taxon>Lactobacillales</taxon>
        <taxon>Lactobacillaceae</taxon>
        <taxon>Secundilactobacillus</taxon>
    </lineage>
</organism>
<dbReference type="STRING" id="1423776.FD04_GL000256"/>
<dbReference type="AlphaFoldDB" id="A0A0R1LRQ3"/>
<evidence type="ECO:0000313" key="2">
    <source>
        <dbReference type="Proteomes" id="UP000051160"/>
    </source>
</evidence>
<gene>
    <name evidence="1" type="ORF">FD04_GL000256</name>
</gene>
<dbReference type="EMBL" id="AZEE01000027">
    <property type="protein sequence ID" value="KRK98524.1"/>
    <property type="molecule type" value="Genomic_DNA"/>
</dbReference>
<dbReference type="Gene3D" id="2.30.110.10">
    <property type="entry name" value="Electron Transport, Fmn-binding Protein, Chain A"/>
    <property type="match status" value="1"/>
</dbReference>
<comment type="caution">
    <text evidence="1">The sequence shown here is derived from an EMBL/GenBank/DDBJ whole genome shotgun (WGS) entry which is preliminary data.</text>
</comment>
<protein>
    <submittedName>
        <fullName evidence="1">FMN-binding protein</fullName>
    </submittedName>
</protein>
<sequence>MNDKLKAVLAHEGVVTIVTINAQPSSIVNTWMSYLTVTDDYILAPAAGMRSIEHDFETDNTVTVTLGTKEVEGTQGPGAGFHIHGHGSFLDSGEEFDAKKAQFPWVRKVLKISIDDVEQKI</sequence>
<dbReference type="PATRIC" id="fig|1423776.4.peg.257"/>
<keyword evidence="2" id="KW-1185">Reference proteome</keyword>
<dbReference type="RefSeq" id="WP_056946873.1">
    <property type="nucleotide sequence ID" value="NZ_AZEE01000027.1"/>
</dbReference>
<name>A0A0R1LRQ3_9LACO</name>
<dbReference type="Proteomes" id="UP000051160">
    <property type="component" value="Unassembled WGS sequence"/>
</dbReference>
<dbReference type="SUPFAM" id="SSF50475">
    <property type="entry name" value="FMN-binding split barrel"/>
    <property type="match status" value="1"/>
</dbReference>
<proteinExistence type="predicted"/>
<dbReference type="OrthoDB" id="595289at2"/>